<dbReference type="EMBL" id="FQWZ01000001">
    <property type="protein sequence ID" value="SHG47152.1"/>
    <property type="molecule type" value="Genomic_DNA"/>
</dbReference>
<dbReference type="STRING" id="490188.SAMN04488068_0336"/>
<evidence type="ECO:0000256" key="1">
    <source>
        <dbReference type="SAM" id="Phobius"/>
    </source>
</evidence>
<reference evidence="2 3" key="1">
    <citation type="submission" date="2016-11" db="EMBL/GenBank/DDBJ databases">
        <authorList>
            <person name="Jaros S."/>
            <person name="Januszkiewicz K."/>
            <person name="Wedrychowicz H."/>
        </authorList>
    </citation>
    <scope>NUCLEOTIDE SEQUENCE [LARGE SCALE GENOMIC DNA]</scope>
    <source>
        <strain evidence="2 3">CGMCC 1.7049</strain>
    </source>
</reference>
<organism evidence="2 3">
    <name type="scientific">Hydrocarboniphaga daqingensis</name>
    <dbReference type="NCBI Taxonomy" id="490188"/>
    <lineage>
        <taxon>Bacteria</taxon>
        <taxon>Pseudomonadati</taxon>
        <taxon>Pseudomonadota</taxon>
        <taxon>Gammaproteobacteria</taxon>
        <taxon>Nevskiales</taxon>
        <taxon>Nevskiaceae</taxon>
        <taxon>Hydrocarboniphaga</taxon>
    </lineage>
</organism>
<accession>A0A1M5K2W3</accession>
<feature type="transmembrane region" description="Helical" evidence="1">
    <location>
        <begin position="43"/>
        <end position="64"/>
    </location>
</feature>
<name>A0A1M5K2W3_9GAMM</name>
<keyword evidence="1" id="KW-0812">Transmembrane</keyword>
<feature type="transmembrane region" description="Helical" evidence="1">
    <location>
        <begin position="76"/>
        <end position="99"/>
    </location>
</feature>
<keyword evidence="3" id="KW-1185">Reference proteome</keyword>
<evidence type="ECO:0000313" key="2">
    <source>
        <dbReference type="EMBL" id="SHG47152.1"/>
    </source>
</evidence>
<dbReference type="PANTHER" id="PTHR38598">
    <property type="entry name" value="INNER MEMBRANE PROTEIN YJCH"/>
    <property type="match status" value="1"/>
</dbReference>
<dbReference type="GO" id="GO:0005886">
    <property type="term" value="C:plasma membrane"/>
    <property type="evidence" value="ECO:0007669"/>
    <property type="project" value="TreeGrafter"/>
</dbReference>
<dbReference type="Proteomes" id="UP000199758">
    <property type="component" value="Unassembled WGS sequence"/>
</dbReference>
<sequence length="119" mass="12809">MSTLATALPAQLTTEENAVLAPEIRRIYHSAAFARLRSRRGSLAYRLAALMCAIYYGFILAIAFAPQWLAIKLDGVITLGIPLGLGVIASAIILTGIYVSRANREFDALSAEALRSARS</sequence>
<dbReference type="RefSeq" id="WP_084083068.1">
    <property type="nucleotide sequence ID" value="NZ_FQWZ01000001.1"/>
</dbReference>
<evidence type="ECO:0000313" key="3">
    <source>
        <dbReference type="Proteomes" id="UP000199758"/>
    </source>
</evidence>
<keyword evidence="1" id="KW-0472">Membrane</keyword>
<gene>
    <name evidence="2" type="ORF">SAMN04488068_0336</name>
</gene>
<dbReference type="AlphaFoldDB" id="A0A1M5K2W3"/>
<protein>
    <submittedName>
        <fullName evidence="2">Uncharacterized membrane protein, DUF485 family</fullName>
    </submittedName>
</protein>
<dbReference type="InterPro" id="IPR052959">
    <property type="entry name" value="Inner_membrane_assoc"/>
</dbReference>
<keyword evidence="1" id="KW-1133">Transmembrane helix</keyword>
<dbReference type="PANTHER" id="PTHR38598:SF1">
    <property type="entry name" value="INNER MEMBRANE PROTEIN YJCH"/>
    <property type="match status" value="1"/>
</dbReference>
<proteinExistence type="predicted"/>
<dbReference type="Pfam" id="PF04341">
    <property type="entry name" value="DUF485"/>
    <property type="match status" value="1"/>
</dbReference>
<dbReference type="OrthoDB" id="5297034at2"/>
<dbReference type="InterPro" id="IPR007436">
    <property type="entry name" value="DUF485"/>
</dbReference>